<proteinExistence type="predicted"/>
<keyword evidence="1" id="KW-0812">Transmembrane</keyword>
<evidence type="ECO:0000256" key="1">
    <source>
        <dbReference type="SAM" id="Phobius"/>
    </source>
</evidence>
<dbReference type="EMBL" id="BARS01018931">
    <property type="protein sequence ID" value="GAF86326.1"/>
    <property type="molecule type" value="Genomic_DNA"/>
</dbReference>
<accession>X0TG80</accession>
<keyword evidence="1" id="KW-1133">Transmembrane helix</keyword>
<evidence type="ECO:0000313" key="2">
    <source>
        <dbReference type="EMBL" id="GAF86326.1"/>
    </source>
</evidence>
<gene>
    <name evidence="2" type="ORF">S01H1_30731</name>
</gene>
<sequence>MFYLRRNTGLGVVTYPAVQAAESAYFGPPAPQQPTSFSTWLLIGAGAIALGGAWYYFKKVK</sequence>
<comment type="caution">
    <text evidence="2">The sequence shown here is derived from an EMBL/GenBank/DDBJ whole genome shotgun (WGS) entry which is preliminary data.</text>
</comment>
<protein>
    <submittedName>
        <fullName evidence="2">Uncharacterized protein</fullName>
    </submittedName>
</protein>
<name>X0TG80_9ZZZZ</name>
<feature type="transmembrane region" description="Helical" evidence="1">
    <location>
        <begin position="36"/>
        <end position="57"/>
    </location>
</feature>
<keyword evidence="1" id="KW-0472">Membrane</keyword>
<dbReference type="AlphaFoldDB" id="X0TG80"/>
<reference evidence="2" key="1">
    <citation type="journal article" date="2014" name="Front. Microbiol.">
        <title>High frequency of phylogenetically diverse reductive dehalogenase-homologous genes in deep subseafloor sedimentary metagenomes.</title>
        <authorList>
            <person name="Kawai M."/>
            <person name="Futagami T."/>
            <person name="Toyoda A."/>
            <person name="Takaki Y."/>
            <person name="Nishi S."/>
            <person name="Hori S."/>
            <person name="Arai W."/>
            <person name="Tsubouchi T."/>
            <person name="Morono Y."/>
            <person name="Uchiyama I."/>
            <person name="Ito T."/>
            <person name="Fujiyama A."/>
            <person name="Inagaki F."/>
            <person name="Takami H."/>
        </authorList>
    </citation>
    <scope>NUCLEOTIDE SEQUENCE</scope>
    <source>
        <strain evidence="2">Expedition CK06-06</strain>
    </source>
</reference>
<organism evidence="2">
    <name type="scientific">marine sediment metagenome</name>
    <dbReference type="NCBI Taxonomy" id="412755"/>
    <lineage>
        <taxon>unclassified sequences</taxon>
        <taxon>metagenomes</taxon>
        <taxon>ecological metagenomes</taxon>
    </lineage>
</organism>